<accession>A0AAF0ZMV5</accession>
<evidence type="ECO:0000313" key="1">
    <source>
        <dbReference type="EMBL" id="WMV45016.1"/>
    </source>
</evidence>
<dbReference type="EMBL" id="CP133620">
    <property type="protein sequence ID" value="WMV45016.1"/>
    <property type="molecule type" value="Genomic_DNA"/>
</dbReference>
<keyword evidence="2" id="KW-1185">Reference proteome</keyword>
<reference evidence="1" key="1">
    <citation type="submission" date="2023-08" db="EMBL/GenBank/DDBJ databases">
        <title>A de novo genome assembly of Solanum verrucosum Schlechtendal, a Mexican diploid species geographically isolated from the other diploid A-genome species in potato relatives.</title>
        <authorList>
            <person name="Hosaka K."/>
        </authorList>
    </citation>
    <scope>NUCLEOTIDE SEQUENCE</scope>
    <source>
        <tissue evidence="1">Young leaves</tissue>
    </source>
</reference>
<proteinExistence type="predicted"/>
<protein>
    <submittedName>
        <fullName evidence="1">Uncharacterized protein</fullName>
    </submittedName>
</protein>
<gene>
    <name evidence="1" type="ORF">MTR67_038401</name>
</gene>
<sequence length="178" mass="20328">MMKGYVHNVKCVLRLPDVFPFVRELETRLSHALELSVQSTEFIQLSESDVREFIKFMHPVKCAIRRQEALGSLQQEHLEILYTYQRKEIKSRTSPTVLAAAQGDGRQWTESLPLLHSLLIVVDNVTSFQKKTIGLAFSTIPILRLPQVLNKLDQIMSVCKSAIRGGNEDLSEDEFRCV</sequence>
<name>A0AAF0ZMV5_SOLVR</name>
<organism evidence="1 2">
    <name type="scientific">Solanum verrucosum</name>
    <dbReference type="NCBI Taxonomy" id="315347"/>
    <lineage>
        <taxon>Eukaryota</taxon>
        <taxon>Viridiplantae</taxon>
        <taxon>Streptophyta</taxon>
        <taxon>Embryophyta</taxon>
        <taxon>Tracheophyta</taxon>
        <taxon>Spermatophyta</taxon>
        <taxon>Magnoliopsida</taxon>
        <taxon>eudicotyledons</taxon>
        <taxon>Gunneridae</taxon>
        <taxon>Pentapetalae</taxon>
        <taxon>asterids</taxon>
        <taxon>lamiids</taxon>
        <taxon>Solanales</taxon>
        <taxon>Solanaceae</taxon>
        <taxon>Solanoideae</taxon>
        <taxon>Solaneae</taxon>
        <taxon>Solanum</taxon>
    </lineage>
</organism>
<dbReference type="Proteomes" id="UP001234989">
    <property type="component" value="Chromosome 9"/>
</dbReference>
<evidence type="ECO:0000313" key="2">
    <source>
        <dbReference type="Proteomes" id="UP001234989"/>
    </source>
</evidence>
<dbReference type="AlphaFoldDB" id="A0AAF0ZMV5"/>